<reference evidence="7" key="2">
    <citation type="submission" date="2020-05" db="EMBL/GenBank/DDBJ databases">
        <title>The first insight into the ecology of ammonia-tolerant syntrophic propionate oxidizing bacteria.</title>
        <authorList>
            <person name="Singh A."/>
            <person name="Schnurer A."/>
            <person name="Westerholm M."/>
        </authorList>
    </citation>
    <scope>NUCLEOTIDE SEQUENCE</scope>
    <source>
        <strain evidence="7">MAG54</strain>
    </source>
</reference>
<evidence type="ECO:0000256" key="2">
    <source>
        <dbReference type="ARBA" id="ARBA00022801"/>
    </source>
</evidence>
<proteinExistence type="inferred from homology"/>
<evidence type="ECO:0000256" key="1">
    <source>
        <dbReference type="ARBA" id="ARBA00022741"/>
    </source>
</evidence>
<dbReference type="Gene3D" id="3.40.50.300">
    <property type="entry name" value="P-loop containing nucleotide triphosphate hydrolases"/>
    <property type="match status" value="1"/>
</dbReference>
<dbReference type="PANTHER" id="PTHR43146">
    <property type="entry name" value="CANCER-RELATED NUCLEOSIDE-TRIPHOSPHATASE"/>
    <property type="match status" value="1"/>
</dbReference>
<keyword evidence="2 4" id="KW-0378">Hydrolase</keyword>
<dbReference type="SUPFAM" id="SSF52540">
    <property type="entry name" value="P-loop containing nucleoside triphosphate hydrolases"/>
    <property type="match status" value="1"/>
</dbReference>
<feature type="binding site" evidence="4">
    <location>
        <begin position="9"/>
        <end position="16"/>
    </location>
    <ligand>
        <name>ATP</name>
        <dbReference type="ChEBI" id="CHEBI:30616"/>
    </ligand>
</feature>
<feature type="binding site" evidence="4">
    <location>
        <begin position="97"/>
        <end position="104"/>
    </location>
    <ligand>
        <name>ATP</name>
        <dbReference type="ChEBI" id="CHEBI:30616"/>
    </ligand>
</feature>
<evidence type="ECO:0000256" key="3">
    <source>
        <dbReference type="ARBA" id="ARBA00022840"/>
    </source>
</evidence>
<dbReference type="HAMAP" id="MF_00796">
    <property type="entry name" value="NTPase_1"/>
    <property type="match status" value="1"/>
</dbReference>
<dbReference type="AlphaFoldDB" id="A0A0X3BME6"/>
<feature type="domain" description="AAA+ ATPase" evidence="5">
    <location>
        <begin position="1"/>
        <end position="152"/>
    </location>
</feature>
<accession>A0A0X3BME6</accession>
<dbReference type="KEGG" id="mema:MMAB1_1847"/>
<dbReference type="EC" id="3.6.1.15" evidence="4"/>
<sequence length="178" mass="19358">MTGNLLITGRPGSGKTTLIRRLTERIADCSPVGFYTIEVREGGVREGFDLVSLTGERRPLARTGFPGPCRVGKYGVGIPGFEEFLSSITFFAPDARLVIIDEVGKMECYSGVFRMVVREVLDAATPCVATIAQRGVPGLDRIRGRADVRVVEVTRANRDHLLPELEAEVRRLVGDGPG</sequence>
<name>A0A0X3BME6_9EURY</name>
<dbReference type="OrthoDB" id="52698at2157"/>
<evidence type="ECO:0000313" key="7">
    <source>
        <dbReference type="EMBL" id="NQS79120.1"/>
    </source>
</evidence>
<keyword evidence="3 4" id="KW-0067">ATP-binding</keyword>
<evidence type="ECO:0000313" key="8">
    <source>
        <dbReference type="Proteomes" id="UP000069850"/>
    </source>
</evidence>
<dbReference type="InterPro" id="IPR003593">
    <property type="entry name" value="AAA+_ATPase"/>
</dbReference>
<dbReference type="EMBL" id="LT158599">
    <property type="protein sequence ID" value="CVK33060.1"/>
    <property type="molecule type" value="Genomic_DNA"/>
</dbReference>
<dbReference type="GO" id="GO:0017111">
    <property type="term" value="F:ribonucleoside triphosphate phosphatase activity"/>
    <property type="evidence" value="ECO:0007669"/>
    <property type="project" value="UniProtKB-UniRule"/>
</dbReference>
<dbReference type="PANTHER" id="PTHR43146:SF1">
    <property type="entry name" value="CANCER-RELATED NUCLEOSIDE-TRIPHOSPHATASE"/>
    <property type="match status" value="1"/>
</dbReference>
<dbReference type="GeneID" id="27137611"/>
<dbReference type="RefSeq" id="WP_062263756.1">
    <property type="nucleotide sequence ID" value="NZ_DAIMMY010000007.1"/>
</dbReference>
<protein>
    <recommendedName>
        <fullName evidence="4">Nucleoside-triphosphatase HQQ74_10580</fullName>
        <shortName evidence="4">NTPase</shortName>
        <ecNumber evidence="4">3.6.1.15</ecNumber>
    </recommendedName>
    <alternativeName>
        <fullName evidence="4">Nucleoside triphosphate phosphohydrolase</fullName>
    </alternativeName>
</protein>
<dbReference type="InterPro" id="IPR004948">
    <property type="entry name" value="Nuc-triphosphatase_THEP1"/>
</dbReference>
<evidence type="ECO:0000313" key="6">
    <source>
        <dbReference type="EMBL" id="CVK33060.1"/>
    </source>
</evidence>
<keyword evidence="1 4" id="KW-0547">Nucleotide-binding</keyword>
<dbReference type="Proteomes" id="UP000069850">
    <property type="component" value="Chromosome 1"/>
</dbReference>
<dbReference type="GO" id="GO:0005524">
    <property type="term" value="F:ATP binding"/>
    <property type="evidence" value="ECO:0007669"/>
    <property type="project" value="UniProtKB-UniRule"/>
</dbReference>
<gene>
    <name evidence="7" type="ORF">HQQ74_10580</name>
    <name evidence="6" type="ORF">MMAB1_1847</name>
</gene>
<dbReference type="SMART" id="SM00382">
    <property type="entry name" value="AAA"/>
    <property type="match status" value="1"/>
</dbReference>
<reference evidence="6 8" key="1">
    <citation type="submission" date="2016-01" db="EMBL/GenBank/DDBJ databases">
        <authorList>
            <person name="Manzoor S."/>
        </authorList>
    </citation>
    <scope>NUCLEOTIDE SEQUENCE [LARGE SCALE GENOMIC DNA]</scope>
    <source>
        <strain evidence="6">Methanoculleus sp MAB1</strain>
    </source>
</reference>
<dbReference type="Pfam" id="PF03266">
    <property type="entry name" value="NTPase_1"/>
    <property type="match status" value="1"/>
</dbReference>
<dbReference type="Proteomes" id="UP000737555">
    <property type="component" value="Unassembled WGS sequence"/>
</dbReference>
<comment type="function">
    <text evidence="4">Has nucleotide phosphatase activity towards ATP, GTP, CTP, TTP and UTP. May hydrolyze nucleoside diphosphates with lower efficiency.</text>
</comment>
<dbReference type="EMBL" id="JABMJE010000217">
    <property type="protein sequence ID" value="NQS79120.1"/>
    <property type="molecule type" value="Genomic_DNA"/>
</dbReference>
<comment type="catalytic activity">
    <reaction evidence="4">
        <text>a ribonucleoside 5'-triphosphate + H2O = a ribonucleoside 5'-diphosphate + phosphate + H(+)</text>
        <dbReference type="Rhea" id="RHEA:23680"/>
        <dbReference type="ChEBI" id="CHEBI:15377"/>
        <dbReference type="ChEBI" id="CHEBI:15378"/>
        <dbReference type="ChEBI" id="CHEBI:43474"/>
        <dbReference type="ChEBI" id="CHEBI:57930"/>
        <dbReference type="ChEBI" id="CHEBI:61557"/>
        <dbReference type="EC" id="3.6.1.15"/>
    </reaction>
</comment>
<organism evidence="6 8">
    <name type="scientific">Methanoculleus bourgensis</name>
    <dbReference type="NCBI Taxonomy" id="83986"/>
    <lineage>
        <taxon>Archaea</taxon>
        <taxon>Methanobacteriati</taxon>
        <taxon>Methanobacteriota</taxon>
        <taxon>Stenosarchaea group</taxon>
        <taxon>Methanomicrobia</taxon>
        <taxon>Methanomicrobiales</taxon>
        <taxon>Methanomicrobiaceae</taxon>
        <taxon>Methanoculleus</taxon>
    </lineage>
</organism>
<evidence type="ECO:0000256" key="4">
    <source>
        <dbReference type="HAMAP-Rule" id="MF_00796"/>
    </source>
</evidence>
<evidence type="ECO:0000259" key="5">
    <source>
        <dbReference type="SMART" id="SM00382"/>
    </source>
</evidence>
<comment type="similarity">
    <text evidence="4">Belongs to the THEP1 NTPase family.</text>
</comment>
<dbReference type="InterPro" id="IPR027417">
    <property type="entry name" value="P-loop_NTPase"/>
</dbReference>